<protein>
    <submittedName>
        <fullName evidence="1">Uncharacterized protein</fullName>
    </submittedName>
</protein>
<dbReference type="EMBL" id="SNYH01000001">
    <property type="protein sequence ID" value="TDQ30095.1"/>
    <property type="molecule type" value="Genomic_DNA"/>
</dbReference>
<evidence type="ECO:0000313" key="2">
    <source>
        <dbReference type="Proteomes" id="UP000295390"/>
    </source>
</evidence>
<name>A0A4R6THX5_9FLAO</name>
<accession>A0A4R6THX5</accession>
<dbReference type="OrthoDB" id="1036397at2"/>
<dbReference type="Proteomes" id="UP000295390">
    <property type="component" value="Unassembled WGS sequence"/>
</dbReference>
<comment type="caution">
    <text evidence="1">The sequence shown here is derived from an EMBL/GenBank/DDBJ whole genome shotgun (WGS) entry which is preliminary data.</text>
</comment>
<dbReference type="AlphaFoldDB" id="A0A4R6THX5"/>
<evidence type="ECO:0000313" key="1">
    <source>
        <dbReference type="EMBL" id="TDQ30095.1"/>
    </source>
</evidence>
<keyword evidence="2" id="KW-1185">Reference proteome</keyword>
<sequence length="74" mass="8605">MVEVFSTSVQTVEETTFLLDKFQKEFPSYTINFDLEDCDKILRVEIVDEIIDPNPVIRLVKSYGFNIEVLSDEV</sequence>
<proteinExistence type="predicted"/>
<gene>
    <name evidence="1" type="ORF">DFQ07_0432</name>
</gene>
<organism evidence="1 2">
    <name type="scientific">Tenacibaculum caenipelagi</name>
    <dbReference type="NCBI Taxonomy" id="1325435"/>
    <lineage>
        <taxon>Bacteria</taxon>
        <taxon>Pseudomonadati</taxon>
        <taxon>Bacteroidota</taxon>
        <taxon>Flavobacteriia</taxon>
        <taxon>Flavobacteriales</taxon>
        <taxon>Flavobacteriaceae</taxon>
        <taxon>Tenacibaculum</taxon>
    </lineage>
</organism>
<reference evidence="1 2" key="1">
    <citation type="submission" date="2019-03" db="EMBL/GenBank/DDBJ databases">
        <title>Genomic Encyclopedia of Type Strains, Phase III (KMG-III): the genomes of soil and plant-associated and newly described type strains.</title>
        <authorList>
            <person name="Whitman W."/>
        </authorList>
    </citation>
    <scope>NUCLEOTIDE SEQUENCE [LARGE SCALE GENOMIC DNA]</scope>
    <source>
        <strain evidence="1 2">CECT 8283</strain>
    </source>
</reference>